<dbReference type="InterPro" id="IPR012349">
    <property type="entry name" value="Split_barrel_FMN-bd"/>
</dbReference>
<dbReference type="PANTHER" id="PTHR34071:SF2">
    <property type="entry name" value="FLAVIN-NUCLEOTIDE-BINDING PROTEIN"/>
    <property type="match status" value="1"/>
</dbReference>
<dbReference type="PANTHER" id="PTHR34071">
    <property type="entry name" value="5-NITROIMIDAZOLE ANTIBIOTICS RESISTANCE PROTEIN, NIMA-FAMILY-RELATED PROTEIN-RELATED"/>
    <property type="match status" value="1"/>
</dbReference>
<name>A0AB33K9R8_9ACTN</name>
<feature type="region of interest" description="Disordered" evidence="1">
    <location>
        <begin position="196"/>
        <end position="218"/>
    </location>
</feature>
<proteinExistence type="predicted"/>
<evidence type="ECO:0000313" key="2">
    <source>
        <dbReference type="EMBL" id="BFP49207.1"/>
    </source>
</evidence>
<reference evidence="2" key="1">
    <citation type="submission" date="2024-07" db="EMBL/GenBank/DDBJ databases">
        <title>Complete genome sequences of cellulolytic bacteria, Kitasatospora sp. CMC57 and Streptomyces sp. CMC78, isolated from Japanese agricultural soil.</title>
        <authorList>
            <person name="Hashimoto T."/>
            <person name="Ito M."/>
            <person name="Iwamoto M."/>
            <person name="Fukahori D."/>
            <person name="Shoda T."/>
            <person name="Sakoda M."/>
            <person name="Morohoshi T."/>
            <person name="Mitsuboshi M."/>
            <person name="Nishizawa T."/>
        </authorList>
    </citation>
    <scope>NUCLEOTIDE SEQUENCE</scope>
    <source>
        <strain evidence="2">CMC57</strain>
    </source>
</reference>
<protein>
    <submittedName>
        <fullName evidence="2">Pyridoxamine 5'-phosphate oxidase family protein</fullName>
    </submittedName>
</protein>
<dbReference type="Gene3D" id="2.30.110.10">
    <property type="entry name" value="Electron Transport, Fmn-binding Protein, Chain A"/>
    <property type="match status" value="1"/>
</dbReference>
<dbReference type="EMBL" id="AP035881">
    <property type="protein sequence ID" value="BFP49207.1"/>
    <property type="molecule type" value="Genomic_DNA"/>
</dbReference>
<organism evidence="2">
    <name type="scientific">Kitasatospora sp. CMC57</name>
    <dbReference type="NCBI Taxonomy" id="3231513"/>
    <lineage>
        <taxon>Bacteria</taxon>
        <taxon>Bacillati</taxon>
        <taxon>Actinomycetota</taxon>
        <taxon>Actinomycetes</taxon>
        <taxon>Kitasatosporales</taxon>
        <taxon>Streptomycetaceae</taxon>
        <taxon>Kitasatospora</taxon>
    </lineage>
</organism>
<gene>
    <name evidence="2" type="ORF">KCMC57_55750</name>
</gene>
<evidence type="ECO:0000256" key="1">
    <source>
        <dbReference type="SAM" id="MobiDB-lite"/>
    </source>
</evidence>
<accession>A0AB33K9R8</accession>
<dbReference type="InterPro" id="IPR024747">
    <property type="entry name" value="Pyridox_Oxase-rel"/>
</dbReference>
<dbReference type="AlphaFoldDB" id="A0AB33K9R8"/>
<dbReference type="RefSeq" id="WP_407991346.1">
    <property type="nucleotide sequence ID" value="NZ_AP035881.2"/>
</dbReference>
<dbReference type="Pfam" id="PF12900">
    <property type="entry name" value="Pyridox_ox_2"/>
    <property type="match status" value="1"/>
</dbReference>
<dbReference type="SUPFAM" id="SSF50475">
    <property type="entry name" value="FMN-binding split barrel"/>
    <property type="match status" value="1"/>
</dbReference>
<sequence>MSDTASYTRNERTTPTRYRDRATWERDAIHAILDAAYVCHLGFVANGTPVVLPTIFARVGDRLYVHGSTGSRPMRGAADQGMPVCVTVTLVDGLVLTKSAFNHSVNFRSVVAQGIARQVTDPEELAVALDALVDHCVPGRSGEVRRPNAKELAKTAVVRLVLDEVSAKTRADGAEDDEEDLGLPYWAGVIPVRTVHGTPEPDASTTVPLPAHLHDYRS</sequence>